<proteinExistence type="predicted"/>
<comment type="caution">
    <text evidence="1">The sequence shown here is derived from an EMBL/GenBank/DDBJ whole genome shotgun (WGS) entry which is preliminary data.</text>
</comment>
<gene>
    <name evidence="1" type="ORF">JP36_07585</name>
</gene>
<dbReference type="AlphaFoldDB" id="A0A0A2XX11"/>
<evidence type="ECO:0000313" key="2">
    <source>
        <dbReference type="Proteomes" id="UP000030539"/>
    </source>
</evidence>
<reference evidence="1 2" key="1">
    <citation type="submission" date="2014-08" db="EMBL/GenBank/DDBJ databases">
        <title>Chaperone-usher fimbriae in a diverse selection of Gallibacterium genomes.</title>
        <authorList>
            <person name="Kudirkiene E."/>
            <person name="Bager R.J."/>
            <person name="Johnson T.J."/>
            <person name="Bojesen A.M."/>
        </authorList>
    </citation>
    <scope>NUCLEOTIDE SEQUENCE [LARGE SCALE GENOMIC DNA]</scope>
    <source>
        <strain evidence="1 2">CCM5974</strain>
    </source>
</reference>
<accession>A0A0A2XX11</accession>
<sequence>MFLVLREVDGKSRAALLTSLSAKCTVERLLQRLGKQANKPANRLFNAYLAIFILMMISDFCVI</sequence>
<name>A0A0A2XX11_9PAST</name>
<organism evidence="1 2">
    <name type="scientific">Gallibacterium genomosp. 1</name>
    <dbReference type="NCBI Taxonomy" id="155515"/>
    <lineage>
        <taxon>Bacteria</taxon>
        <taxon>Pseudomonadati</taxon>
        <taxon>Pseudomonadota</taxon>
        <taxon>Gammaproteobacteria</taxon>
        <taxon>Pasteurellales</taxon>
        <taxon>Pasteurellaceae</taxon>
        <taxon>Gallibacterium</taxon>
    </lineage>
</organism>
<evidence type="ECO:0000313" key="1">
    <source>
        <dbReference type="EMBL" id="KGQ36961.1"/>
    </source>
</evidence>
<dbReference type="Proteomes" id="UP000030539">
    <property type="component" value="Unassembled WGS sequence"/>
</dbReference>
<dbReference type="EMBL" id="JPXX01000021">
    <property type="protein sequence ID" value="KGQ36961.1"/>
    <property type="molecule type" value="Genomic_DNA"/>
</dbReference>
<protein>
    <submittedName>
        <fullName evidence="1">Uncharacterized protein</fullName>
    </submittedName>
</protein>